<dbReference type="Proteomes" id="UP000654918">
    <property type="component" value="Unassembled WGS sequence"/>
</dbReference>
<evidence type="ECO:0000313" key="2">
    <source>
        <dbReference type="Proteomes" id="UP000654918"/>
    </source>
</evidence>
<sequence length="160" mass="17056">MPIEYLGVVPKKHGPGDITAAYHVVWLDIRADYEDRRSLGFEASASGMYSGGGGWVPGGGGEESFDHIKSQWLTALPVAFYVTIGGLLWNKGILSLLCSRVTATGWPIKTPPPRHRTAHNPSPIVIRSRTPAGAVIDSVATMLHAALVYNSGSGSSARDM</sequence>
<evidence type="ECO:0000313" key="1">
    <source>
        <dbReference type="EMBL" id="KAF6828180.1"/>
    </source>
</evidence>
<keyword evidence="2" id="KW-1185">Reference proteome</keyword>
<name>A0A8H6KBR2_9PEZI</name>
<accession>A0A8H6KBR2</accession>
<dbReference type="EMBL" id="WIGO01000126">
    <property type="protein sequence ID" value="KAF6828180.1"/>
    <property type="molecule type" value="Genomic_DNA"/>
</dbReference>
<proteinExistence type="predicted"/>
<dbReference type="AlphaFoldDB" id="A0A8H6KBR2"/>
<protein>
    <submittedName>
        <fullName evidence="1">Uncharacterized protein</fullName>
    </submittedName>
</protein>
<gene>
    <name evidence="1" type="ORF">CPLU01_08659</name>
</gene>
<reference evidence="1" key="1">
    <citation type="journal article" date="2020" name="Phytopathology">
        <title>Genome Sequence Resources of Colletotrichum truncatum, C. plurivorum, C. musicola, and C. sojae: Four Species Pathogenic to Soybean (Glycine max).</title>
        <authorList>
            <person name="Rogerio F."/>
            <person name="Boufleur T.R."/>
            <person name="Ciampi-Guillardi M."/>
            <person name="Sukno S.A."/>
            <person name="Thon M.R."/>
            <person name="Massola Junior N.S."/>
            <person name="Baroncelli R."/>
        </authorList>
    </citation>
    <scope>NUCLEOTIDE SEQUENCE</scope>
    <source>
        <strain evidence="1">LFN00145</strain>
    </source>
</reference>
<comment type="caution">
    <text evidence="1">The sequence shown here is derived from an EMBL/GenBank/DDBJ whole genome shotgun (WGS) entry which is preliminary data.</text>
</comment>
<organism evidence="1 2">
    <name type="scientific">Colletotrichum plurivorum</name>
    <dbReference type="NCBI Taxonomy" id="2175906"/>
    <lineage>
        <taxon>Eukaryota</taxon>
        <taxon>Fungi</taxon>
        <taxon>Dikarya</taxon>
        <taxon>Ascomycota</taxon>
        <taxon>Pezizomycotina</taxon>
        <taxon>Sordariomycetes</taxon>
        <taxon>Hypocreomycetidae</taxon>
        <taxon>Glomerellales</taxon>
        <taxon>Glomerellaceae</taxon>
        <taxon>Colletotrichum</taxon>
        <taxon>Colletotrichum orchidearum species complex</taxon>
    </lineage>
</organism>